<accession>A0A0A2E5M2</accession>
<dbReference type="AlphaFoldDB" id="A0A0A2E5M2"/>
<sequence length="62" mass="7417">MIILKILQAELEKFLLEGFSFLAQWIFNEVNLDFYSLPEEFSTIRQRIFDKQVMAFNVSIKI</sequence>
<dbReference type="EMBL" id="JRFA01000025">
    <property type="protein sequence ID" value="KGN72902.1"/>
    <property type="molecule type" value="Genomic_DNA"/>
</dbReference>
<proteinExistence type="predicted"/>
<organism evidence="1 2">
    <name type="scientific">Porphyromonas macacae</name>
    <dbReference type="NCBI Taxonomy" id="28115"/>
    <lineage>
        <taxon>Bacteria</taxon>
        <taxon>Pseudomonadati</taxon>
        <taxon>Bacteroidota</taxon>
        <taxon>Bacteroidia</taxon>
        <taxon>Bacteroidales</taxon>
        <taxon>Porphyromonadaceae</taxon>
        <taxon>Porphyromonas</taxon>
    </lineage>
</organism>
<reference evidence="1 2" key="1">
    <citation type="submission" date="2014-09" db="EMBL/GenBank/DDBJ databases">
        <title>Draft Genome Sequence of Porphyromonas macacae COT-192_OH2859.</title>
        <authorList>
            <person name="Wallis C."/>
            <person name="Deusch O."/>
            <person name="O'Flynn C."/>
            <person name="Davis I."/>
            <person name="Horsfall A."/>
            <person name="Kirkwood N."/>
            <person name="Harris S."/>
            <person name="Eisen J.A."/>
            <person name="Coil D.A."/>
            <person name="Darling A.E."/>
            <person name="Jospin G."/>
            <person name="Alexiev A."/>
        </authorList>
    </citation>
    <scope>NUCLEOTIDE SEQUENCE [LARGE SCALE GENOMIC DNA]</scope>
    <source>
        <strain evidence="2">COT-192 OH2859</strain>
    </source>
</reference>
<comment type="caution">
    <text evidence="1">The sequence shown here is derived from an EMBL/GenBank/DDBJ whole genome shotgun (WGS) entry which is preliminary data.</text>
</comment>
<evidence type="ECO:0000313" key="1">
    <source>
        <dbReference type="EMBL" id="KGN72902.1"/>
    </source>
</evidence>
<keyword evidence="2" id="KW-1185">Reference proteome</keyword>
<evidence type="ECO:0000313" key="2">
    <source>
        <dbReference type="Proteomes" id="UP000030103"/>
    </source>
</evidence>
<dbReference type="Proteomes" id="UP000030103">
    <property type="component" value="Unassembled WGS sequence"/>
</dbReference>
<protein>
    <submittedName>
        <fullName evidence="1">Uncharacterized protein</fullName>
    </submittedName>
</protein>
<name>A0A0A2E5M2_9PORP</name>
<gene>
    <name evidence="1" type="ORF">HQ47_08535</name>
</gene>